<accession>A0A805ZWM8</accession>
<dbReference type="Pfam" id="PF00356">
    <property type="entry name" value="LacI"/>
    <property type="match status" value="1"/>
</dbReference>
<dbReference type="PROSITE" id="PS00356">
    <property type="entry name" value="HTH_LACI_1"/>
    <property type="match status" value="1"/>
</dbReference>
<evidence type="ECO:0000256" key="3">
    <source>
        <dbReference type="ARBA" id="ARBA00023125"/>
    </source>
</evidence>
<name>A0A805ZWM8_LACGA</name>
<evidence type="ECO:0000259" key="5">
    <source>
        <dbReference type="PROSITE" id="PS50932"/>
    </source>
</evidence>
<reference evidence="6 7" key="1">
    <citation type="journal article" date="2006" name="Proc. Natl. Acad. Sci. U.S.A.">
        <title>Comparative genomics of the lactic acid bacteria.</title>
        <authorList>
            <person name="Makarova K."/>
            <person name="Slesarev A."/>
            <person name="Wolf Y."/>
            <person name="Sorokin A."/>
            <person name="Mirkin B."/>
            <person name="Koonin E."/>
            <person name="Pavlov A."/>
            <person name="Pavlova N."/>
            <person name="Karamychev V."/>
            <person name="Polouchine N."/>
            <person name="Shakhova V."/>
            <person name="Grigoriev I."/>
            <person name="Lou Y."/>
            <person name="Rohksar D."/>
            <person name="Lucas S."/>
            <person name="Huang K."/>
            <person name="Goodstein D.M."/>
            <person name="Hawkins T."/>
            <person name="Plengvidhya V."/>
            <person name="Welker D."/>
            <person name="Hughes J."/>
            <person name="Goh Y."/>
            <person name="Benson A."/>
            <person name="Baldwin K."/>
            <person name="Lee J.H."/>
            <person name="Diaz-Muniz I."/>
            <person name="Dosti B."/>
            <person name="Smeianov V."/>
            <person name="Wechter W."/>
            <person name="Barabote R."/>
            <person name="Lorca G."/>
            <person name="Altermann E."/>
            <person name="Barrangou R."/>
            <person name="Ganesan B."/>
            <person name="Xie Y."/>
            <person name="Rawsthorne H."/>
            <person name="Tamir D."/>
            <person name="Parker C."/>
            <person name="Breidt F."/>
            <person name="Broadbent J."/>
            <person name="Hutkins R."/>
            <person name="O'Sullivan D."/>
            <person name="Steele J."/>
            <person name="Unlu G."/>
            <person name="Saier M."/>
            <person name="Klaenhammer T."/>
            <person name="Richardson P."/>
            <person name="Kozyavkin S."/>
            <person name="Weimer B."/>
            <person name="Mills D."/>
        </authorList>
    </citation>
    <scope>NUCLEOTIDE SEQUENCE [LARGE SCALE GENOMIC DNA]</scope>
    <source>
        <strain evidence="7">ATCC 33323 / DSM 20243 / BCRC 14619 / CIP 102991 / JCM 1131 / KCTC 3163 / NCIMB 11718 / NCTC 13722 / AM63</strain>
    </source>
</reference>
<organism evidence="6 7">
    <name type="scientific">Lactobacillus gasseri (strain ATCC 33323 / DSM 20243 / BCRC 14619 / CIP 102991 / JCM 1131 / KCTC 3163 / NCIMB 11718 / NCTC 13722 / AM63)</name>
    <dbReference type="NCBI Taxonomy" id="324831"/>
    <lineage>
        <taxon>Bacteria</taxon>
        <taxon>Bacillati</taxon>
        <taxon>Bacillota</taxon>
        <taxon>Bacilli</taxon>
        <taxon>Lactobacillales</taxon>
        <taxon>Lactobacillaceae</taxon>
        <taxon>Lactobacillus</taxon>
    </lineage>
</organism>
<evidence type="ECO:0000256" key="2">
    <source>
        <dbReference type="ARBA" id="ARBA00023015"/>
    </source>
</evidence>
<dbReference type="GO" id="GO:0003700">
    <property type="term" value="F:DNA-binding transcription factor activity"/>
    <property type="evidence" value="ECO:0007669"/>
    <property type="project" value="TreeGrafter"/>
</dbReference>
<dbReference type="CDD" id="cd06291">
    <property type="entry name" value="PBP1_Qymf-like"/>
    <property type="match status" value="1"/>
</dbReference>
<keyword evidence="3" id="KW-0238">DNA-binding</keyword>
<evidence type="ECO:0000313" key="7">
    <source>
        <dbReference type="Proteomes" id="UP000000664"/>
    </source>
</evidence>
<dbReference type="GO" id="GO:0000976">
    <property type="term" value="F:transcription cis-regulatory region binding"/>
    <property type="evidence" value="ECO:0007669"/>
    <property type="project" value="TreeGrafter"/>
</dbReference>
<dbReference type="SUPFAM" id="SSF53822">
    <property type="entry name" value="Periplasmic binding protein-like I"/>
    <property type="match status" value="1"/>
</dbReference>
<dbReference type="PROSITE" id="PS50932">
    <property type="entry name" value="HTH_LACI_2"/>
    <property type="match status" value="1"/>
</dbReference>
<evidence type="ECO:0000313" key="6">
    <source>
        <dbReference type="EMBL" id="ABJ59917.1"/>
    </source>
</evidence>
<keyword evidence="4" id="KW-0804">Transcription</keyword>
<dbReference type="Gene3D" id="3.40.50.2300">
    <property type="match status" value="2"/>
</dbReference>
<dbReference type="PANTHER" id="PTHR30146:SF95">
    <property type="entry name" value="RIBOSE OPERON REPRESSOR"/>
    <property type="match status" value="1"/>
</dbReference>
<dbReference type="InterPro" id="IPR010982">
    <property type="entry name" value="Lambda_DNA-bd_dom_sf"/>
</dbReference>
<dbReference type="AlphaFoldDB" id="A0A805ZWM8"/>
<dbReference type="Gene3D" id="1.10.260.40">
    <property type="entry name" value="lambda repressor-like DNA-binding domains"/>
    <property type="match status" value="1"/>
</dbReference>
<dbReference type="RefSeq" id="WP_003651224.1">
    <property type="nucleotide sequence ID" value="NC_008530.1"/>
</dbReference>
<feature type="domain" description="HTH lacI-type" evidence="5">
    <location>
        <begin position="2"/>
        <end position="55"/>
    </location>
</feature>
<dbReference type="InterPro" id="IPR000843">
    <property type="entry name" value="HTH_LacI"/>
</dbReference>
<proteinExistence type="predicted"/>
<dbReference type="PANTHER" id="PTHR30146">
    <property type="entry name" value="LACI-RELATED TRANSCRIPTIONAL REPRESSOR"/>
    <property type="match status" value="1"/>
</dbReference>
<sequence>MSNMKDVAREANVSVATVSNFLNGKKVRPKAAKDIDLAIKKLNYVRNNTARFLKTQRSAFVVFVVPSVWSPFFSELTFWVQKYLDNLGYKMVLCVSENDYQKEKSYVTMAEEQRVAGILSISYSDLTSHVHSDIPLVSIEKESTGQFSLVSSDNYEGGKIAAKELSERNIDKYIFIGSANHSSVEMNARKAGFIDYCNNHGLKFEIAEVDSRKNDKKKIKNLIDEISNNGKKYGIFAHTDEIALILTQEFQDAGLKIPEHVQIIGFDGWKLTPDTHLTISSIRQNIEEIAKTAVEQLHKEMEDPDHREISRLMIPVAFRAGDTTENK</sequence>
<evidence type="ECO:0000256" key="4">
    <source>
        <dbReference type="ARBA" id="ARBA00023163"/>
    </source>
</evidence>
<dbReference type="KEGG" id="lga:LGAS_0519"/>
<dbReference type="GeneID" id="29639787"/>
<keyword evidence="2" id="KW-0805">Transcription regulation</keyword>
<gene>
    <name evidence="6" type="ordered locus">LGAS_0519</name>
</gene>
<protein>
    <submittedName>
        <fullName evidence="6">Transcriptional regulator, LacI family</fullName>
    </submittedName>
</protein>
<evidence type="ECO:0000256" key="1">
    <source>
        <dbReference type="ARBA" id="ARBA00022491"/>
    </source>
</evidence>
<dbReference type="InterPro" id="IPR046335">
    <property type="entry name" value="LacI/GalR-like_sensor"/>
</dbReference>
<dbReference type="EMBL" id="CP000413">
    <property type="protein sequence ID" value="ABJ59917.1"/>
    <property type="molecule type" value="Genomic_DNA"/>
</dbReference>
<dbReference type="Pfam" id="PF13377">
    <property type="entry name" value="Peripla_BP_3"/>
    <property type="match status" value="1"/>
</dbReference>
<dbReference type="Proteomes" id="UP000000664">
    <property type="component" value="Chromosome"/>
</dbReference>
<dbReference type="InterPro" id="IPR028082">
    <property type="entry name" value="Peripla_BP_I"/>
</dbReference>
<dbReference type="CDD" id="cd01392">
    <property type="entry name" value="HTH_LacI"/>
    <property type="match status" value="1"/>
</dbReference>
<keyword evidence="1" id="KW-0678">Repressor</keyword>
<dbReference type="SUPFAM" id="SSF47413">
    <property type="entry name" value="lambda repressor-like DNA-binding domains"/>
    <property type="match status" value="1"/>
</dbReference>
<dbReference type="SMART" id="SM00354">
    <property type="entry name" value="HTH_LACI"/>
    <property type="match status" value="1"/>
</dbReference>